<gene>
    <name evidence="3" type="ORF">SAMN06269117_10485</name>
</gene>
<organism evidence="3 4">
    <name type="scientific">Balnearium lithotrophicum</name>
    <dbReference type="NCBI Taxonomy" id="223788"/>
    <lineage>
        <taxon>Bacteria</taxon>
        <taxon>Pseudomonadati</taxon>
        <taxon>Aquificota</taxon>
        <taxon>Aquificia</taxon>
        <taxon>Desulfurobacteriales</taxon>
        <taxon>Desulfurobacteriaceae</taxon>
        <taxon>Balnearium</taxon>
    </lineage>
</organism>
<protein>
    <submittedName>
        <fullName evidence="3">Predicted phosphodiesterase</fullName>
    </submittedName>
</protein>
<dbReference type="GO" id="GO:0016791">
    <property type="term" value="F:phosphatase activity"/>
    <property type="evidence" value="ECO:0007669"/>
    <property type="project" value="TreeGrafter"/>
</dbReference>
<name>A0A521B9P8_9BACT</name>
<dbReference type="Proteomes" id="UP000317315">
    <property type="component" value="Unassembled WGS sequence"/>
</dbReference>
<evidence type="ECO:0000256" key="1">
    <source>
        <dbReference type="ARBA" id="ARBA00008950"/>
    </source>
</evidence>
<feature type="domain" description="Calcineurin-like phosphoesterase" evidence="2">
    <location>
        <begin position="1"/>
        <end position="204"/>
    </location>
</feature>
<proteinExistence type="inferred from homology"/>
<comment type="similarity">
    <text evidence="1">Belongs to the metallophosphoesterase superfamily. YfcE family.</text>
</comment>
<dbReference type="EMBL" id="FXTM01000004">
    <property type="protein sequence ID" value="SMO43822.1"/>
    <property type="molecule type" value="Genomic_DNA"/>
</dbReference>
<dbReference type="Gene3D" id="3.60.21.10">
    <property type="match status" value="1"/>
</dbReference>
<dbReference type="PANTHER" id="PTHR42850">
    <property type="entry name" value="METALLOPHOSPHOESTERASE"/>
    <property type="match status" value="1"/>
</dbReference>
<dbReference type="GO" id="GO:0005737">
    <property type="term" value="C:cytoplasm"/>
    <property type="evidence" value="ECO:0007669"/>
    <property type="project" value="TreeGrafter"/>
</dbReference>
<dbReference type="SUPFAM" id="SSF56300">
    <property type="entry name" value="Metallo-dependent phosphatases"/>
    <property type="match status" value="1"/>
</dbReference>
<evidence type="ECO:0000259" key="2">
    <source>
        <dbReference type="Pfam" id="PF12850"/>
    </source>
</evidence>
<dbReference type="PANTHER" id="PTHR42850:SF2">
    <property type="entry name" value="BLL5683 PROTEIN"/>
    <property type="match status" value="1"/>
</dbReference>
<evidence type="ECO:0000313" key="4">
    <source>
        <dbReference type="Proteomes" id="UP000317315"/>
    </source>
</evidence>
<dbReference type="OrthoDB" id="9800565at2"/>
<dbReference type="InterPro" id="IPR050126">
    <property type="entry name" value="Ap4A_hydrolase"/>
</dbReference>
<keyword evidence="4" id="KW-1185">Reference proteome</keyword>
<dbReference type="InterPro" id="IPR029052">
    <property type="entry name" value="Metallo-depent_PP-like"/>
</dbReference>
<accession>A0A521B9P8</accession>
<reference evidence="3 4" key="1">
    <citation type="submission" date="2017-05" db="EMBL/GenBank/DDBJ databases">
        <authorList>
            <person name="Varghese N."/>
            <person name="Submissions S."/>
        </authorList>
    </citation>
    <scope>NUCLEOTIDE SEQUENCE [LARGE SCALE GENOMIC DNA]</scope>
    <source>
        <strain evidence="3 4">DSM 16304</strain>
    </source>
</reference>
<dbReference type="InterPro" id="IPR024654">
    <property type="entry name" value="Calcineurin-like_PHP_lpxH"/>
</dbReference>
<dbReference type="AlphaFoldDB" id="A0A521B9P8"/>
<dbReference type="RefSeq" id="WP_142934228.1">
    <property type="nucleotide sequence ID" value="NZ_FXTM01000004.1"/>
</dbReference>
<evidence type="ECO:0000313" key="3">
    <source>
        <dbReference type="EMBL" id="SMO43822.1"/>
    </source>
</evidence>
<sequence length="240" mass="27041">MRVGIVSDIHGNIHALMSVETKLSELNVDEVWCLGDTVGYGAFPNECLNWVRENCSRVLLGNHELALLGFVDLELLNTYAQTAIKWSLERVSEENLEFLKNLNVQELLDCCQLVHDTPVSPGSMDYILTKNEAFKALLSQKREICFFGHTHIPKAYRLLSSLIDEISTREVNITGGRYLLNPGSVGQPRDRDPRASFGVYDTEREKFSVFRVEYPVKTAAREILRAGLPEFLAARLIVGV</sequence>
<dbReference type="InterPro" id="IPR011152">
    <property type="entry name" value="Pesterase_MJ0912"/>
</dbReference>
<dbReference type="PIRSF" id="PIRSF000883">
    <property type="entry name" value="Pesterase_MJ0912"/>
    <property type="match status" value="1"/>
</dbReference>
<dbReference type="Pfam" id="PF12850">
    <property type="entry name" value="Metallophos_2"/>
    <property type="match status" value="1"/>
</dbReference>